<dbReference type="Proteomes" id="UP000600865">
    <property type="component" value="Unassembled WGS sequence"/>
</dbReference>
<comment type="caution">
    <text evidence="1">The sequence shown here is derived from an EMBL/GenBank/DDBJ whole genome shotgun (WGS) entry which is preliminary data.</text>
</comment>
<proteinExistence type="predicted"/>
<reference evidence="1 2" key="1">
    <citation type="journal article" date="2014" name="Int. J. Syst. Evol. Microbiol.">
        <title>Complete genome sequence of Corynebacterium casei LMG S-19264T (=DSM 44701T), isolated from a smear-ripened cheese.</title>
        <authorList>
            <consortium name="US DOE Joint Genome Institute (JGI-PGF)"/>
            <person name="Walter F."/>
            <person name="Albersmeier A."/>
            <person name="Kalinowski J."/>
            <person name="Ruckert C."/>
        </authorList>
    </citation>
    <scope>NUCLEOTIDE SEQUENCE [LARGE SCALE GENOMIC DNA]</scope>
    <source>
        <strain evidence="1 2">KCTC 23968</strain>
    </source>
</reference>
<evidence type="ECO:0000313" key="2">
    <source>
        <dbReference type="Proteomes" id="UP000600865"/>
    </source>
</evidence>
<dbReference type="AlphaFoldDB" id="A0A918KKP9"/>
<protein>
    <recommendedName>
        <fullName evidence="3">IrrE N-terminal-like domain-containing protein</fullName>
    </recommendedName>
</protein>
<evidence type="ECO:0000313" key="1">
    <source>
        <dbReference type="EMBL" id="GGX67016.1"/>
    </source>
</evidence>
<evidence type="ECO:0008006" key="3">
    <source>
        <dbReference type="Google" id="ProtNLM"/>
    </source>
</evidence>
<organism evidence="1 2">
    <name type="scientific">Litorimonas cladophorae</name>
    <dbReference type="NCBI Taxonomy" id="1220491"/>
    <lineage>
        <taxon>Bacteria</taxon>
        <taxon>Pseudomonadati</taxon>
        <taxon>Pseudomonadota</taxon>
        <taxon>Alphaproteobacteria</taxon>
        <taxon>Maricaulales</taxon>
        <taxon>Robiginitomaculaceae</taxon>
    </lineage>
</organism>
<accession>A0A918KKP9</accession>
<keyword evidence="2" id="KW-1185">Reference proteome</keyword>
<gene>
    <name evidence="1" type="ORF">GCM10011309_15810</name>
</gene>
<sequence length="262" mass="29424">MFSRNLIDPDVAEWQFDGFAWLIDNFETKPALADSPLILPTPDFFPEIDALSPTQADHIFRLVKAQCGFNEGDIFELEGKSGRPDASLGGLAMVETTGDTACGTYQLIPSKVGNPREIIRYDLGLENKPAQLIATFAHELSHALHTRAKAQLEIEPELYELFTDLTAIFLGYGVFLANTRFEFSQFTNADTQGWQAQGAGYLPEADMVFATALFMRIKNMPKETATPHLKPRLRKMLKKAWRQLDKNMDEVEALRVRVPLAD</sequence>
<name>A0A918KKP9_9PROT</name>
<dbReference type="EMBL" id="BMYV01000002">
    <property type="protein sequence ID" value="GGX67016.1"/>
    <property type="molecule type" value="Genomic_DNA"/>
</dbReference>